<feature type="compositionally biased region" description="Polar residues" evidence="1">
    <location>
        <begin position="1"/>
        <end position="13"/>
    </location>
</feature>
<feature type="region of interest" description="Disordered" evidence="1">
    <location>
        <begin position="255"/>
        <end position="276"/>
    </location>
</feature>
<feature type="compositionally biased region" description="Low complexity" evidence="1">
    <location>
        <begin position="290"/>
        <end position="304"/>
    </location>
</feature>
<feature type="compositionally biased region" description="Basic and acidic residues" evidence="1">
    <location>
        <begin position="1358"/>
        <end position="1367"/>
    </location>
</feature>
<sequence>MGDQWITESQVRSSVIDGSVGLPPSPTARQESQRKTGIHIARIFRALQQLQPRASAPPASSLRLPRVLTLEDGAAAWMCCQLDLLWEAMATPAATTPEAQVNAAAMPTHPRTEIVLQLFALDALRRERRRGAFSTSSPSHSSLSTAASLQGAPGRAASSASASTACCSLRLVPSGDEDIRFEMGGLHAVQRWLWQRAAALPSEPAVAMSPYGDLSALMTEWATLTLPAWLESPEETRWRRERDGARRLMHELAAGAAARSPVGPTEEAKEVKEAPVTAASVARQSATGAADTAAANGANSLNSNEVASMPQAKDTKDEAVTAPTVHGPLLVPTADDASPSPPRRVLKLGVAAAVKRTTARLANPSAATDADAVACLPSRGQSKESAEQRTIASGTVMSLAMPSPPQYRAADTPTLSSASAIDTHCRDVISERRLTMPLLHSLGTLVPLETAPAAATISAEPSRRTAASELGAKVMTRTPMLLSDEDATDEDTEARGSIVEARTTAQDAVASVSPTSETRESARARTRSRLCRWRRLAPAVLDAPPGSEAAENVCTLLEELGFAIDGEDGLADKSLRELTLPCCSAASSGELLKPWKTPVSPRANESGAPAPKPRCPLGRLPPLLAAHAWLANMSLRSSWLTHILAMPDSESSLTCGDGGEPRLEEEEATLLSSVPQATPLTVPTPPASPVAFCSPGSPPRPPLPAALPALPCIALADHRVFEMLDELLWCAYPSTTAFLISLEKKLHEYLCYPLAGVRGAATVDRAPREAPPKLEEEVVLTGRATPAPRPLPMSLWKAYLELRYGAVHPRRSQGSYPLRSKMGTATKAAALISGAGQHTELHVAADAARATAGDHRCVGKWEARVRMPDDEAAQQPAAAALAASAATGERAPLAPFAAAAVAASSSPTASTFTYAAVMDVAAMVFLAELRRLGALAMTEKAMRAAHAVGELHARCGAGLLQTAAQQRAGASGESAASGAHLRSTDDAENVRRWASAAADAANTSSLGDANGMCGDSVSSLQALLEGTVESDTALHRYACRRLTPLSVLQLAATTRKGTEVSQKGGGEREKCTSVAAGRVWLALMTVLSLGESAVAQYVRGVLMPPPSVPVMPSCYSPVSVACTGAAAEAIGASSQTSRTSLAPLTMPTLFRSTLEDLYQEESAAIAAAAAEAGSEHRPPPQPFSPPLCAAVSLEPEEDSASGAPAKGRFSPAHMTEATLATQDTLVLSAAVALRHPRSILRQLRFLWQLSCDGNHGASVTRAGVTSPRSGRLTLPTPAPPHTSGTVTHSPKAVEAVDSRAAAGNAGGGLAPSCKEAFASRIASLVECVQLASLAGLPPPLAASLTPARPSSSAALAEDAGRALRRDTAGTATPGCSAAIRTSSDGVAPLQQRGDTVAFPSLVPPSGADLANTVTTPATAIRLRLQLSSKPSPSDSDRATVCASRAQSTGGVKRSRELHETSEADVVATSRALPSSAGDAATRSSRPEKSHRADGAAMRSLQLKPDSWTRAPPPPPPSLESLAEVHVRWAGEAQGGSVSTRLSLTPSTPTPPLRSASGDEAATSRPTLLLSVVACTLWDVLQDIHTQMPGAALSSARVACGDGSGPASDPSAAIFAASAILARDGEAAPGEAPVRRTLLRLCAGPAYRALQRLWQALRSSPVSERGVRGSSDAEAPPCTDGAAGGHPRLDVLLPATASGGPTPVADLRVYHTLTASLRGVVGVVLGYAVYAGLRAICCGWCARCDAHTGAAMAAGCTTASSDAPPPPPRTRFSPSYESYAWLAGQLRALHDNVLQPLNRILTVPVPGMDGDAPARGLGAPTVMGGGSHRPAVPISSLARPPNVTHSESLETAAWLSYNPLGLVLLPALIRQLEASISHSPPDNSAVTSGGRHGLDAHGAWAEVKAALGRAGVHV</sequence>
<feature type="region of interest" description="Disordered" evidence="1">
    <location>
        <begin position="1424"/>
        <end position="1519"/>
    </location>
</feature>
<feature type="region of interest" description="Disordered" evidence="1">
    <location>
        <begin position="1260"/>
        <end position="1289"/>
    </location>
</feature>
<feature type="region of interest" description="Disordered" evidence="1">
    <location>
        <begin position="594"/>
        <end position="614"/>
    </location>
</feature>
<feature type="region of interest" description="Disordered" evidence="1">
    <location>
        <begin position="1343"/>
        <end position="1376"/>
    </location>
</feature>
<organism evidence="2 3">
    <name type="scientific">Leishmania martiniquensis</name>
    <dbReference type="NCBI Taxonomy" id="1580590"/>
    <lineage>
        <taxon>Eukaryota</taxon>
        <taxon>Discoba</taxon>
        <taxon>Euglenozoa</taxon>
        <taxon>Kinetoplastea</taxon>
        <taxon>Metakinetoplastina</taxon>
        <taxon>Trypanosomatida</taxon>
        <taxon>Trypanosomatidae</taxon>
        <taxon>Leishmaniinae</taxon>
        <taxon>Leishmania</taxon>
    </lineage>
</organism>
<reference evidence="2 3" key="1">
    <citation type="submission" date="2021-03" db="EMBL/GenBank/DDBJ databases">
        <title>Leishmania (Mundinia) martiniquensis Genome sequencing and assembly.</title>
        <authorList>
            <person name="Almutairi H."/>
            <person name="Gatherer D."/>
        </authorList>
    </citation>
    <scope>NUCLEOTIDE SEQUENCE [LARGE SCALE GENOMIC DNA]</scope>
    <source>
        <strain evidence="2">LSCM1</strain>
    </source>
</reference>
<comment type="caution">
    <text evidence="2">The sequence shown here is derived from an EMBL/GenBank/DDBJ whole genome shotgun (WGS) entry which is preliminary data.</text>
</comment>
<feature type="region of interest" description="Disordered" evidence="1">
    <location>
        <begin position="1"/>
        <end position="34"/>
    </location>
</feature>
<dbReference type="Proteomes" id="UP000673552">
    <property type="component" value="Chromosome 11"/>
</dbReference>
<evidence type="ECO:0000313" key="2">
    <source>
        <dbReference type="EMBL" id="KAG5484755.1"/>
    </source>
</evidence>
<feature type="region of interest" description="Disordered" evidence="1">
    <location>
        <begin position="1169"/>
        <end position="1188"/>
    </location>
</feature>
<accession>A0A836HIH1</accession>
<dbReference type="OrthoDB" id="267394at2759"/>
<feature type="compositionally biased region" description="Basic and acidic residues" evidence="1">
    <location>
        <begin position="1484"/>
        <end position="1493"/>
    </location>
</feature>
<feature type="region of interest" description="Disordered" evidence="1">
    <location>
        <begin position="290"/>
        <end position="319"/>
    </location>
</feature>
<dbReference type="EMBL" id="JAFEUZ010000011">
    <property type="protein sequence ID" value="KAG5484755.1"/>
    <property type="molecule type" value="Genomic_DNA"/>
</dbReference>
<keyword evidence="3" id="KW-1185">Reference proteome</keyword>
<dbReference type="GeneID" id="92516505"/>
<dbReference type="KEGG" id="lmat:92516505"/>
<feature type="compositionally biased region" description="Low complexity" evidence="1">
    <location>
        <begin position="1343"/>
        <end position="1356"/>
    </location>
</feature>
<dbReference type="RefSeq" id="XP_067180534.1">
    <property type="nucleotide sequence ID" value="XM_067323993.1"/>
</dbReference>
<gene>
    <name evidence="2" type="ORF">LSCM1_06576</name>
</gene>
<protein>
    <submittedName>
        <fullName evidence="2">Uncharacterized protein</fullName>
    </submittedName>
</protein>
<name>A0A836HIH1_9TRYP</name>
<proteinExistence type="predicted"/>
<feature type="region of interest" description="Disordered" evidence="1">
    <location>
        <begin position="504"/>
        <end position="523"/>
    </location>
</feature>
<evidence type="ECO:0000313" key="3">
    <source>
        <dbReference type="Proteomes" id="UP000673552"/>
    </source>
</evidence>
<evidence type="ECO:0000256" key="1">
    <source>
        <dbReference type="SAM" id="MobiDB-lite"/>
    </source>
</evidence>
<feature type="region of interest" description="Disordered" evidence="1">
    <location>
        <begin position="1533"/>
        <end position="1561"/>
    </location>
</feature>